<feature type="region of interest" description="Disordered" evidence="1">
    <location>
        <begin position="42"/>
        <end position="90"/>
    </location>
</feature>
<accession>A0A381VB25</accession>
<dbReference type="EMBL" id="UINC01008343">
    <property type="protein sequence ID" value="SVA37569.1"/>
    <property type="molecule type" value="Genomic_DNA"/>
</dbReference>
<evidence type="ECO:0000256" key="1">
    <source>
        <dbReference type="SAM" id="MobiDB-lite"/>
    </source>
</evidence>
<protein>
    <recommendedName>
        <fullName evidence="3">Collagen-like protein</fullName>
    </recommendedName>
</protein>
<sequence>MGKLFSLQALSTTLVFSAILFVLSACGAAGVAGAAGLPGHPGSPGSPGVAGSQGPQGEPGLPGLPGNPGPGGAPGLQGPAGPDGSDAVAPEGNIAVSKSKVTMSEEFSVSGSGFQPNEPVVIQLRIDSTLSPIIGGGRGSQVTANGAGAFEVSFDFVSEKGAVISRAGGPSTVFAQGGKGSKASAPITIVSRAAAPVGTVSASLAATPAEAGGTSLVYGAGFEAGEMVSIIGVGAADGVDKIMAGGEANASGAFQIDVKATLDAGLYTLTARGSSNSEATAPLLVTDK</sequence>
<dbReference type="AlphaFoldDB" id="A0A381VB25"/>
<dbReference type="PROSITE" id="PS51257">
    <property type="entry name" value="PROKAR_LIPOPROTEIN"/>
    <property type="match status" value="1"/>
</dbReference>
<name>A0A381VB25_9ZZZZ</name>
<proteinExistence type="predicted"/>
<reference evidence="2" key="1">
    <citation type="submission" date="2018-05" db="EMBL/GenBank/DDBJ databases">
        <authorList>
            <person name="Lanie J.A."/>
            <person name="Ng W.-L."/>
            <person name="Kazmierczak K.M."/>
            <person name="Andrzejewski T.M."/>
            <person name="Davidsen T.M."/>
            <person name="Wayne K.J."/>
            <person name="Tettelin H."/>
            <person name="Glass J.I."/>
            <person name="Rusch D."/>
            <person name="Podicherti R."/>
            <person name="Tsui H.-C.T."/>
            <person name="Winkler M.E."/>
        </authorList>
    </citation>
    <scope>NUCLEOTIDE SEQUENCE</scope>
</reference>
<organism evidence="2">
    <name type="scientific">marine metagenome</name>
    <dbReference type="NCBI Taxonomy" id="408172"/>
    <lineage>
        <taxon>unclassified sequences</taxon>
        <taxon>metagenomes</taxon>
        <taxon>ecological metagenomes</taxon>
    </lineage>
</organism>
<gene>
    <name evidence="2" type="ORF">METZ01_LOCUS90423</name>
</gene>
<evidence type="ECO:0000313" key="2">
    <source>
        <dbReference type="EMBL" id="SVA37569.1"/>
    </source>
</evidence>
<feature type="compositionally biased region" description="Low complexity" evidence="1">
    <location>
        <begin position="46"/>
        <end position="61"/>
    </location>
</feature>
<evidence type="ECO:0008006" key="3">
    <source>
        <dbReference type="Google" id="ProtNLM"/>
    </source>
</evidence>
<dbReference type="Pfam" id="PF01391">
    <property type="entry name" value="Collagen"/>
    <property type="match status" value="1"/>
</dbReference>
<dbReference type="InterPro" id="IPR008160">
    <property type="entry name" value="Collagen"/>
</dbReference>